<dbReference type="RefSeq" id="XP_013347408.1">
    <property type="nucleotide sequence ID" value="XM_013491954.1"/>
</dbReference>
<dbReference type="InParanoid" id="A0A074YX11"/>
<sequence length="92" mass="10215">MRCHMPEARLRGLCCLPSHHLTRAKPLPLLLHSLLSVCCDTDVRSASKFVISFPHHVSLPSLIQLGLPTELVARPLDRWTGSSTPHPSLTIF</sequence>
<dbReference type="HOGENOM" id="CLU_2412903_0_0_1"/>
<dbReference type="GeneID" id="25365460"/>
<proteinExistence type="predicted"/>
<accession>A0A074YX11</accession>
<reference evidence="1 2" key="1">
    <citation type="journal article" date="2014" name="BMC Genomics">
        <title>Genome sequencing of four Aureobasidium pullulans varieties: biotechnological potential, stress tolerance, and description of new species.</title>
        <authorList>
            <person name="Gostin Ar C."/>
            <person name="Ohm R.A."/>
            <person name="Kogej T."/>
            <person name="Sonjak S."/>
            <person name="Turk M."/>
            <person name="Zajc J."/>
            <person name="Zalar P."/>
            <person name="Grube M."/>
            <person name="Sun H."/>
            <person name="Han J."/>
            <person name="Sharma A."/>
            <person name="Chiniquy J."/>
            <person name="Ngan C.Y."/>
            <person name="Lipzen A."/>
            <person name="Barry K."/>
            <person name="Grigoriev I.V."/>
            <person name="Gunde-Cimerman N."/>
        </authorList>
    </citation>
    <scope>NUCLEOTIDE SEQUENCE [LARGE SCALE GENOMIC DNA]</scope>
    <source>
        <strain evidence="1 2">EXF-2481</strain>
    </source>
</reference>
<dbReference type="EMBL" id="KL584751">
    <property type="protein sequence ID" value="KEQ98707.1"/>
    <property type="molecule type" value="Genomic_DNA"/>
</dbReference>
<dbReference type="Proteomes" id="UP000030641">
    <property type="component" value="Unassembled WGS sequence"/>
</dbReference>
<name>A0A074YX11_AURSE</name>
<evidence type="ECO:0000313" key="2">
    <source>
        <dbReference type="Proteomes" id="UP000030641"/>
    </source>
</evidence>
<organism evidence="1 2">
    <name type="scientific">Aureobasidium subglaciale (strain EXF-2481)</name>
    <name type="common">Aureobasidium pullulans var. subglaciale</name>
    <dbReference type="NCBI Taxonomy" id="1043005"/>
    <lineage>
        <taxon>Eukaryota</taxon>
        <taxon>Fungi</taxon>
        <taxon>Dikarya</taxon>
        <taxon>Ascomycota</taxon>
        <taxon>Pezizomycotina</taxon>
        <taxon>Dothideomycetes</taxon>
        <taxon>Dothideomycetidae</taxon>
        <taxon>Dothideales</taxon>
        <taxon>Saccotheciaceae</taxon>
        <taxon>Aureobasidium</taxon>
    </lineage>
</organism>
<keyword evidence="2" id="KW-1185">Reference proteome</keyword>
<protein>
    <submittedName>
        <fullName evidence="1">Uncharacterized protein</fullName>
    </submittedName>
</protein>
<dbReference type="AlphaFoldDB" id="A0A074YX11"/>
<gene>
    <name evidence="1" type="ORF">AUEXF2481DRAFT_36020</name>
</gene>
<evidence type="ECO:0000313" key="1">
    <source>
        <dbReference type="EMBL" id="KEQ98707.1"/>
    </source>
</evidence>